<evidence type="ECO:0000259" key="2">
    <source>
        <dbReference type="Pfam" id="PF07486"/>
    </source>
</evidence>
<dbReference type="RefSeq" id="WP_120769005.1">
    <property type="nucleotide sequence ID" value="NZ_CP033169.1"/>
</dbReference>
<dbReference type="Gene3D" id="1.10.10.2520">
    <property type="entry name" value="Cell wall hydrolase SleB, domain 1"/>
    <property type="match status" value="1"/>
</dbReference>
<dbReference type="InterPro" id="IPR042047">
    <property type="entry name" value="SleB_dom1"/>
</dbReference>
<dbReference type="Gene3D" id="6.20.240.60">
    <property type="match status" value="1"/>
</dbReference>
<dbReference type="InterPro" id="IPR011105">
    <property type="entry name" value="Cell_wall_hydrolase_SleB"/>
</dbReference>
<dbReference type="EMBL" id="CP033169">
    <property type="protein sequence ID" value="AYO30965.1"/>
    <property type="molecule type" value="Genomic_DNA"/>
</dbReference>
<protein>
    <submittedName>
        <fullName evidence="3">Spore cortex-lytic protein</fullName>
    </submittedName>
</protein>
<evidence type="ECO:0000256" key="1">
    <source>
        <dbReference type="SAM" id="Phobius"/>
    </source>
</evidence>
<dbReference type="GO" id="GO:0016787">
    <property type="term" value="F:hydrolase activity"/>
    <property type="evidence" value="ECO:0007669"/>
    <property type="project" value="InterPro"/>
</dbReference>
<keyword evidence="1" id="KW-0472">Membrane</keyword>
<name>A0A3G2R6H3_9FIRM</name>
<dbReference type="AlphaFoldDB" id="A0A3G2R6H3"/>
<keyword evidence="1" id="KW-1133">Transmembrane helix</keyword>
<accession>A0A3G2R6H3</accession>
<evidence type="ECO:0000313" key="4">
    <source>
        <dbReference type="Proteomes" id="UP000280960"/>
    </source>
</evidence>
<dbReference type="KEGG" id="bacg:D2962_10420"/>
<dbReference type="Pfam" id="PF07486">
    <property type="entry name" value="Hydrolase_2"/>
    <property type="match status" value="1"/>
</dbReference>
<keyword evidence="4" id="KW-1185">Reference proteome</keyword>
<reference evidence="3 4" key="1">
    <citation type="submission" date="2018-10" db="EMBL/GenBank/DDBJ databases">
        <authorList>
            <person name="Zhang X."/>
        </authorList>
    </citation>
    <scope>NUCLEOTIDE SEQUENCE [LARGE SCALE GENOMIC DNA]</scope>
    <source>
        <strain evidence="3 4">SK-G1</strain>
    </source>
</reference>
<evidence type="ECO:0000313" key="3">
    <source>
        <dbReference type="EMBL" id="AYO30965.1"/>
    </source>
</evidence>
<keyword evidence="1" id="KW-0812">Transmembrane</keyword>
<gene>
    <name evidence="3" type="ORF">D2962_10420</name>
</gene>
<feature type="domain" description="Cell wall hydrolase SleB" evidence="2">
    <location>
        <begin position="64"/>
        <end position="162"/>
    </location>
</feature>
<dbReference type="Proteomes" id="UP000280960">
    <property type="component" value="Chromosome"/>
</dbReference>
<sequence length="164" mass="18533">MMKTGFSKLKIIFLIILIVVGVFIFYRQNSLEQVAQARAQSYAVSSWNGDYMLLARLVSGEARGEPYLGQVGVAAVILNRAKHPKFPPTVAGVIFQPGAFESVSNGQIWATYPSRSNFNAARDALNGWDPTYGSLYFWNPYKWVSPWIWTRRIVTQIGRHVFGR</sequence>
<proteinExistence type="predicted"/>
<feature type="transmembrane region" description="Helical" evidence="1">
    <location>
        <begin position="9"/>
        <end position="26"/>
    </location>
</feature>
<organism evidence="3 4">
    <name type="scientific">Biomaibacter acetigenes</name>
    <dbReference type="NCBI Taxonomy" id="2316383"/>
    <lineage>
        <taxon>Bacteria</taxon>
        <taxon>Bacillati</taxon>
        <taxon>Bacillota</taxon>
        <taxon>Clostridia</taxon>
        <taxon>Thermosediminibacterales</taxon>
        <taxon>Tepidanaerobacteraceae</taxon>
        <taxon>Biomaibacter</taxon>
    </lineage>
</organism>